<sequence>MSYTTKAEGQESTLEYRLFFEKDGQRVSPFHDIPLAVDAEKGIFNMVVEIPKNTRAKLEISKEEAFNPIKQDVKNGKLRFVEYGEGYMWNYGAFPQTWEDPSHKHPDTDAFGDKDPLDVCEIGSAVAKTGDVKQVKVLGAMALIDEGETDWKIIAIDVNDPLAEKLNDIDDVEKEMPGYLHETYVWFRDYKGANGNKFAFEGKAKPRDYALKIIEENSAFWKRLVAGEAEPKGISLERASQ</sequence>
<name>L8GQA5_ACACF</name>
<dbReference type="GO" id="GO:0005737">
    <property type="term" value="C:cytoplasm"/>
    <property type="evidence" value="ECO:0007669"/>
    <property type="project" value="InterPro"/>
</dbReference>
<dbReference type="Pfam" id="PF00719">
    <property type="entry name" value="Pyrophosphatase"/>
    <property type="match status" value="1"/>
</dbReference>
<evidence type="ECO:0000256" key="2">
    <source>
        <dbReference type="ARBA" id="ARBA00006220"/>
    </source>
</evidence>
<dbReference type="InterPro" id="IPR036649">
    <property type="entry name" value="Pyrophosphatase_sf"/>
</dbReference>
<keyword evidence="5" id="KW-0378">Hydrolase</keyword>
<comment type="cofactor">
    <cofactor evidence="1">
        <name>Mg(2+)</name>
        <dbReference type="ChEBI" id="CHEBI:18420"/>
    </cofactor>
</comment>
<dbReference type="EMBL" id="KB008036">
    <property type="protein sequence ID" value="ELR15072.1"/>
    <property type="molecule type" value="Genomic_DNA"/>
</dbReference>
<evidence type="ECO:0000256" key="4">
    <source>
        <dbReference type="ARBA" id="ARBA00022723"/>
    </source>
</evidence>
<dbReference type="GO" id="GO:0004427">
    <property type="term" value="F:inorganic diphosphate phosphatase activity"/>
    <property type="evidence" value="ECO:0007669"/>
    <property type="project" value="UniProtKB-EC"/>
</dbReference>
<evidence type="ECO:0000256" key="5">
    <source>
        <dbReference type="ARBA" id="ARBA00022801"/>
    </source>
</evidence>
<dbReference type="InterPro" id="IPR008162">
    <property type="entry name" value="Pyrophosphatase"/>
</dbReference>
<evidence type="ECO:0000256" key="1">
    <source>
        <dbReference type="ARBA" id="ARBA00001946"/>
    </source>
</evidence>
<comment type="similarity">
    <text evidence="2">Belongs to the PPase family.</text>
</comment>
<dbReference type="SUPFAM" id="SSF50324">
    <property type="entry name" value="Inorganic pyrophosphatase"/>
    <property type="match status" value="1"/>
</dbReference>
<dbReference type="GeneID" id="14915714"/>
<keyword evidence="4" id="KW-0479">Metal-binding</keyword>
<accession>L8GQA5</accession>
<dbReference type="Proteomes" id="UP000011083">
    <property type="component" value="Unassembled WGS sequence"/>
</dbReference>
<evidence type="ECO:0000313" key="7">
    <source>
        <dbReference type="EMBL" id="ELR15072.1"/>
    </source>
</evidence>
<dbReference type="STRING" id="1257118.L8GQA5"/>
<evidence type="ECO:0000256" key="6">
    <source>
        <dbReference type="ARBA" id="ARBA00022842"/>
    </source>
</evidence>
<evidence type="ECO:0000256" key="3">
    <source>
        <dbReference type="ARBA" id="ARBA00012146"/>
    </source>
</evidence>
<dbReference type="Gene3D" id="3.90.80.10">
    <property type="entry name" value="Inorganic pyrophosphatase"/>
    <property type="match status" value="1"/>
</dbReference>
<dbReference type="RefSeq" id="XP_004337085.1">
    <property type="nucleotide sequence ID" value="XM_004337037.1"/>
</dbReference>
<dbReference type="EC" id="3.6.1.1" evidence="3"/>
<protein>
    <recommendedName>
        <fullName evidence="3">inorganic diphosphatase</fullName>
        <ecNumber evidence="3">3.6.1.1</ecNumber>
    </recommendedName>
</protein>
<dbReference type="VEuPathDB" id="AmoebaDB:ACA1_215010"/>
<keyword evidence="8" id="KW-1185">Reference proteome</keyword>
<dbReference type="KEGG" id="acan:ACA1_215010"/>
<dbReference type="OMA" id="GVWAMID"/>
<keyword evidence="6" id="KW-0460">Magnesium</keyword>
<dbReference type="AlphaFoldDB" id="L8GQA5"/>
<dbReference type="FunFam" id="3.90.80.10:FF:000007">
    <property type="entry name" value="Inorganic pyrophosphatase, mitochondrial"/>
    <property type="match status" value="1"/>
</dbReference>
<dbReference type="OrthoDB" id="1608002at2759"/>
<reference evidence="7 8" key="1">
    <citation type="journal article" date="2013" name="Genome Biol.">
        <title>Genome of Acanthamoeba castellanii highlights extensive lateral gene transfer and early evolution of tyrosine kinase signaling.</title>
        <authorList>
            <person name="Clarke M."/>
            <person name="Lohan A.J."/>
            <person name="Liu B."/>
            <person name="Lagkouvardos I."/>
            <person name="Roy S."/>
            <person name="Zafar N."/>
            <person name="Bertelli C."/>
            <person name="Schilde C."/>
            <person name="Kianianmomeni A."/>
            <person name="Burglin T.R."/>
            <person name="Frech C."/>
            <person name="Turcotte B."/>
            <person name="Kopec K.O."/>
            <person name="Synnott J.M."/>
            <person name="Choo C."/>
            <person name="Paponov I."/>
            <person name="Finkler A."/>
            <person name="Soon Heng Tan C."/>
            <person name="Hutchins A.P."/>
            <person name="Weinmeier T."/>
            <person name="Rattei T."/>
            <person name="Chu J.S."/>
            <person name="Gimenez G."/>
            <person name="Irimia M."/>
            <person name="Rigden D.J."/>
            <person name="Fitzpatrick D.A."/>
            <person name="Lorenzo-Morales J."/>
            <person name="Bateman A."/>
            <person name="Chiu C.H."/>
            <person name="Tang P."/>
            <person name="Hegemann P."/>
            <person name="Fromm H."/>
            <person name="Raoult D."/>
            <person name="Greub G."/>
            <person name="Miranda-Saavedra D."/>
            <person name="Chen N."/>
            <person name="Nash P."/>
            <person name="Ginger M.L."/>
            <person name="Horn M."/>
            <person name="Schaap P."/>
            <person name="Caler L."/>
            <person name="Loftus B."/>
        </authorList>
    </citation>
    <scope>NUCLEOTIDE SEQUENCE [LARGE SCALE GENOMIC DNA]</scope>
    <source>
        <strain evidence="7 8">Neff</strain>
    </source>
</reference>
<organism evidence="7 8">
    <name type="scientific">Acanthamoeba castellanii (strain ATCC 30010 / Neff)</name>
    <dbReference type="NCBI Taxonomy" id="1257118"/>
    <lineage>
        <taxon>Eukaryota</taxon>
        <taxon>Amoebozoa</taxon>
        <taxon>Discosea</taxon>
        <taxon>Longamoebia</taxon>
        <taxon>Centramoebida</taxon>
        <taxon>Acanthamoebidae</taxon>
        <taxon>Acanthamoeba</taxon>
    </lineage>
</organism>
<gene>
    <name evidence="7" type="ORF">ACA1_215010</name>
</gene>
<evidence type="ECO:0000313" key="8">
    <source>
        <dbReference type="Proteomes" id="UP000011083"/>
    </source>
</evidence>
<dbReference type="GO" id="GO:0000287">
    <property type="term" value="F:magnesium ion binding"/>
    <property type="evidence" value="ECO:0007669"/>
    <property type="project" value="InterPro"/>
</dbReference>
<proteinExistence type="inferred from homology"/>
<dbReference type="GO" id="GO:0006796">
    <property type="term" value="P:phosphate-containing compound metabolic process"/>
    <property type="evidence" value="ECO:0007669"/>
    <property type="project" value="InterPro"/>
</dbReference>
<dbReference type="CDD" id="cd00412">
    <property type="entry name" value="pyrophosphatase"/>
    <property type="match status" value="1"/>
</dbReference>
<dbReference type="PANTHER" id="PTHR10286">
    <property type="entry name" value="INORGANIC PYROPHOSPHATASE"/>
    <property type="match status" value="1"/>
</dbReference>